<protein>
    <submittedName>
        <fullName evidence="2">Uncharacterized protein</fullName>
    </submittedName>
</protein>
<gene>
    <name evidence="2" type="ORF">AFERRI_10170</name>
</gene>
<evidence type="ECO:0000313" key="2">
    <source>
        <dbReference type="EMBL" id="CDQ12347.1"/>
    </source>
</evidence>
<reference evidence="2" key="1">
    <citation type="submission" date="2014-03" db="EMBL/GenBank/DDBJ databases">
        <authorList>
            <person name="Genoscope - CEA"/>
        </authorList>
    </citation>
    <scope>NUCLEOTIDE SEQUENCE [LARGE SCALE GENOMIC DNA]</scope>
    <source>
        <strain evidence="2">CF27</strain>
    </source>
</reference>
<sequence length="64" mass="6671">MVSPAGDTASIFWIIVGMLTCVSTIGLIGVFLGSAFFAILMHVLHQLKPTGAVGSAEKGDHENL</sequence>
<dbReference type="AlphaFoldDB" id="A0A060UUN7"/>
<evidence type="ECO:0000256" key="1">
    <source>
        <dbReference type="SAM" id="Phobius"/>
    </source>
</evidence>
<accession>A0A060UUN7</accession>
<dbReference type="EMBL" id="CCCS020000001">
    <property type="protein sequence ID" value="CDQ12347.1"/>
    <property type="molecule type" value="Genomic_DNA"/>
</dbReference>
<keyword evidence="1" id="KW-1133">Transmembrane helix</keyword>
<keyword evidence="1" id="KW-0812">Transmembrane</keyword>
<comment type="caution">
    <text evidence="2">The sequence shown here is derived from an EMBL/GenBank/DDBJ whole genome shotgun (WGS) entry which is preliminary data.</text>
</comment>
<organism evidence="2">
    <name type="scientific">Acidithiobacillus ferrivorans</name>
    <dbReference type="NCBI Taxonomy" id="160808"/>
    <lineage>
        <taxon>Bacteria</taxon>
        <taxon>Pseudomonadati</taxon>
        <taxon>Pseudomonadota</taxon>
        <taxon>Acidithiobacillia</taxon>
        <taxon>Acidithiobacillales</taxon>
        <taxon>Acidithiobacillaceae</taxon>
        <taxon>Acidithiobacillus</taxon>
    </lineage>
</organism>
<name>A0A060UUN7_9PROT</name>
<reference evidence="2" key="2">
    <citation type="submission" date="2014-07" db="EMBL/GenBank/DDBJ databases">
        <title>Initial genome analysis of the psychrotolerant acidophile Acidithiobacillus ferrivorans CF27: insights into iron and sulfur oxidation pathways and into biofilm formation.</title>
        <authorList>
            <person name="Talla E."/>
            <person name="Hedrich S."/>
            <person name="Mangenot S."/>
            <person name="Ji B."/>
            <person name="Johnson D.B."/>
            <person name="Barbe V."/>
            <person name="Bonnefoy V."/>
        </authorList>
    </citation>
    <scope>NUCLEOTIDE SEQUENCE [LARGE SCALE GENOMIC DNA]</scope>
    <source>
        <strain evidence="2">CF27</strain>
    </source>
</reference>
<dbReference type="RefSeq" id="WP_035190306.1">
    <property type="nucleotide sequence ID" value="NZ_CCCS020000001.1"/>
</dbReference>
<keyword evidence="1" id="KW-0472">Membrane</keyword>
<feature type="transmembrane region" description="Helical" evidence="1">
    <location>
        <begin position="12"/>
        <end position="40"/>
    </location>
</feature>
<proteinExistence type="predicted"/>